<feature type="compositionally biased region" description="Basic and acidic residues" evidence="1">
    <location>
        <begin position="1"/>
        <end position="12"/>
    </location>
</feature>
<feature type="domain" description="DUF8129" evidence="2">
    <location>
        <begin position="12"/>
        <end position="65"/>
    </location>
</feature>
<dbReference type="Proteomes" id="UP000308632">
    <property type="component" value="Unassembled WGS sequence"/>
</dbReference>
<dbReference type="RefSeq" id="WP_137304293.1">
    <property type="nucleotide sequence ID" value="NZ_BMVD01000017.1"/>
</dbReference>
<sequence length="123" mass="12956">MSEEKAEPRVPPHEALPLPDYDHLPVGSLEHRIRTLDEAGVRDVLAYEEAHAHRLPVLEILRNRLGRLGEGAEPSGGSPLAPAPERAPAPDAAPAVSPATSGPAMNPPSHGTPENPAQPRTTG</sequence>
<evidence type="ECO:0000313" key="4">
    <source>
        <dbReference type="Proteomes" id="UP000308632"/>
    </source>
</evidence>
<dbReference type="AlphaFoldDB" id="A0A4U5W6U1"/>
<proteinExistence type="predicted"/>
<feature type="region of interest" description="Disordered" evidence="1">
    <location>
        <begin position="1"/>
        <end position="25"/>
    </location>
</feature>
<comment type="caution">
    <text evidence="3">The sequence shown here is derived from an EMBL/GenBank/DDBJ whole genome shotgun (WGS) entry which is preliminary data.</text>
</comment>
<protein>
    <recommendedName>
        <fullName evidence="2">DUF8129 domain-containing protein</fullName>
    </recommendedName>
</protein>
<reference evidence="3 4" key="1">
    <citation type="submission" date="2019-04" db="EMBL/GenBank/DDBJ databases">
        <title>Streptomyces lasaliensis sp.nov., an Actinomycete isolated from soil which produces the polyether antibiotic lasalocid.</title>
        <authorList>
            <person name="Erwin G."/>
            <person name="Haber C."/>
        </authorList>
    </citation>
    <scope>NUCLEOTIDE SEQUENCE [LARGE SCALE GENOMIC DNA]</scope>
    <source>
        <strain evidence="3 4">DSM 40089</strain>
    </source>
</reference>
<feature type="region of interest" description="Disordered" evidence="1">
    <location>
        <begin position="68"/>
        <end position="123"/>
    </location>
</feature>
<dbReference type="Pfam" id="PF26450">
    <property type="entry name" value="DUF8129"/>
    <property type="match status" value="1"/>
</dbReference>
<dbReference type="EMBL" id="SZPR01000037">
    <property type="protein sequence ID" value="TKS97009.1"/>
    <property type="molecule type" value="Genomic_DNA"/>
</dbReference>
<dbReference type="InterPro" id="IPR058442">
    <property type="entry name" value="DUF8129"/>
</dbReference>
<evidence type="ECO:0000313" key="3">
    <source>
        <dbReference type="EMBL" id="TKS97009.1"/>
    </source>
</evidence>
<evidence type="ECO:0000256" key="1">
    <source>
        <dbReference type="SAM" id="MobiDB-lite"/>
    </source>
</evidence>
<evidence type="ECO:0000259" key="2">
    <source>
        <dbReference type="Pfam" id="PF26450"/>
    </source>
</evidence>
<name>A0A4U5W6U1_STRGB</name>
<feature type="compositionally biased region" description="Low complexity" evidence="1">
    <location>
        <begin position="88"/>
        <end position="99"/>
    </location>
</feature>
<organism evidence="3 4">
    <name type="scientific">Streptomyces galbus</name>
    <dbReference type="NCBI Taxonomy" id="33898"/>
    <lineage>
        <taxon>Bacteria</taxon>
        <taxon>Bacillati</taxon>
        <taxon>Actinomycetota</taxon>
        <taxon>Actinomycetes</taxon>
        <taxon>Kitasatosporales</taxon>
        <taxon>Streptomycetaceae</taxon>
        <taxon>Streptomyces</taxon>
    </lineage>
</organism>
<gene>
    <name evidence="3" type="ORF">E4U92_33920</name>
</gene>
<accession>A0A4U5W6U1</accession>